<accession>A0ABS6TMR4</accession>
<evidence type="ECO:0000256" key="1">
    <source>
        <dbReference type="SAM" id="MobiDB-lite"/>
    </source>
</evidence>
<feature type="transmembrane region" description="Helical" evidence="2">
    <location>
        <begin position="362"/>
        <end position="383"/>
    </location>
</feature>
<evidence type="ECO:0000259" key="3">
    <source>
        <dbReference type="Pfam" id="PF19190"/>
    </source>
</evidence>
<feature type="compositionally biased region" description="Pro residues" evidence="1">
    <location>
        <begin position="570"/>
        <end position="618"/>
    </location>
</feature>
<feature type="region of interest" description="Disordered" evidence="1">
    <location>
        <begin position="118"/>
        <end position="183"/>
    </location>
</feature>
<name>A0ABS6TMR4_STRHA</name>
<keyword evidence="2" id="KW-0472">Membrane</keyword>
<keyword evidence="2" id="KW-0812">Transmembrane</keyword>
<sequence length="631" mass="65624">MCRSAVRGPCRSAYGRQVTSSRLETPTHTTGVHRALRRASRPSAQRASVRYEPYLDGLFTYCLSVLCDHEAATEALGSVLAIAERQHGRCPAAEEERKSWLYALARWACLRALTERKRGRQTHRRAAAPPPCAPPEPVTPAAPGTPEEAAAPDLDRAPDPGCDPAPDSGHVPDPARSPAAEARRRELARLAWPEAAGTTPEQREALELAVRHRLTPRAVAAVLGLQPGSARELLAAAACEVERTRAALAVVETGDCATVGRLTGAPQVLLSSALRRELVRHVDDCPRCRHAAERAGAAGPWPGATVTPAVALPVVEAPRPSVHVALAQARRTRSGAPRFGRTGFPLDPKDHAARRTRLRSRVVTTTVVATVVAAPVIALWAAYRGAPLVGEGREGSSVTATAMGGPDNPSGEPTDHYENAGNARLDPGGRFTGGDRRPDVSAEVVSVGHGGHRAGTLRIAARSSGGRTTIILTATGDEPVSWSARATAPWLRLGRVSGTLAPGRSTTLDVVVDRAAEPAGPWRARVVLEPSGSAVTLSGRGGTTTVPGRPAPHPAPSSGSPDPTASVPPSASPDPTPGTPEPTEPTPGPTGPTPGTPDPTPSPTGEPSAPVPSDPPTAPGETSARRPADHE</sequence>
<comment type="caution">
    <text evidence="4">The sequence shown here is derived from an EMBL/GenBank/DDBJ whole genome shotgun (WGS) entry which is preliminary data.</text>
</comment>
<keyword evidence="5" id="KW-1185">Reference proteome</keyword>
<organism evidence="4 5">
    <name type="scientific">Streptomyces halstedii</name>
    <dbReference type="NCBI Taxonomy" id="1944"/>
    <lineage>
        <taxon>Bacteria</taxon>
        <taxon>Bacillati</taxon>
        <taxon>Actinomycetota</taxon>
        <taxon>Actinomycetes</taxon>
        <taxon>Kitasatosporales</taxon>
        <taxon>Streptomycetaceae</taxon>
        <taxon>Streptomyces</taxon>
    </lineage>
</organism>
<dbReference type="InterPro" id="IPR024361">
    <property type="entry name" value="BACON"/>
</dbReference>
<feature type="region of interest" description="Disordered" evidence="1">
    <location>
        <begin position="533"/>
        <end position="631"/>
    </location>
</feature>
<feature type="domain" description="BACON" evidence="3">
    <location>
        <begin position="464"/>
        <end position="519"/>
    </location>
</feature>
<feature type="compositionally biased region" description="Pro residues" evidence="1">
    <location>
        <begin position="128"/>
        <end position="140"/>
    </location>
</feature>
<proteinExistence type="predicted"/>
<feature type="compositionally biased region" description="Low complexity" evidence="1">
    <location>
        <begin position="141"/>
        <end position="152"/>
    </location>
</feature>
<keyword evidence="2" id="KW-1133">Transmembrane helix</keyword>
<evidence type="ECO:0000313" key="4">
    <source>
        <dbReference type="EMBL" id="MBV7669441.1"/>
    </source>
</evidence>
<dbReference type="Pfam" id="PF19190">
    <property type="entry name" value="BACON_2"/>
    <property type="match status" value="1"/>
</dbReference>
<feature type="region of interest" description="Disordered" evidence="1">
    <location>
        <begin position="393"/>
        <end position="415"/>
    </location>
</feature>
<dbReference type="EMBL" id="JAHUVW010000001">
    <property type="protein sequence ID" value="MBV7669441.1"/>
    <property type="molecule type" value="Genomic_DNA"/>
</dbReference>
<dbReference type="Proteomes" id="UP000735541">
    <property type="component" value="Unassembled WGS sequence"/>
</dbReference>
<gene>
    <name evidence="4" type="ORF">STHAL_08085</name>
</gene>
<protein>
    <recommendedName>
        <fullName evidence="3">BACON domain-containing protein</fullName>
    </recommendedName>
</protein>
<evidence type="ECO:0000256" key="2">
    <source>
        <dbReference type="SAM" id="Phobius"/>
    </source>
</evidence>
<evidence type="ECO:0000313" key="5">
    <source>
        <dbReference type="Proteomes" id="UP000735541"/>
    </source>
</evidence>
<reference evidence="4 5" key="1">
    <citation type="submission" date="2021-07" db="EMBL/GenBank/DDBJ databases">
        <title>Sequencing Streptomyces halstedii LGO-A4 genome an citrus endophytic actinomycete.</title>
        <authorList>
            <person name="Samborskyy M."/>
            <person name="Scott N."/>
            <person name="Deglau R."/>
            <person name="Dickens S."/>
            <person name="Oliveira L.G."/>
        </authorList>
    </citation>
    <scope>NUCLEOTIDE SEQUENCE [LARGE SCALE GENOMIC DNA]</scope>
    <source>
        <strain evidence="4 5">LGO-A4</strain>
    </source>
</reference>